<dbReference type="InterPro" id="IPR002227">
    <property type="entry name" value="Tyrosinase_Cu-bd"/>
</dbReference>
<dbReference type="SUPFAM" id="SSF48056">
    <property type="entry name" value="Di-copper centre-containing domain"/>
    <property type="match status" value="1"/>
</dbReference>
<reference evidence="5" key="1">
    <citation type="journal article" date="2020" name="Stud. Mycol.">
        <title>101 Dothideomycetes genomes: a test case for predicting lifestyles and emergence of pathogens.</title>
        <authorList>
            <person name="Haridas S."/>
            <person name="Albert R."/>
            <person name="Binder M."/>
            <person name="Bloem J."/>
            <person name="Labutti K."/>
            <person name="Salamov A."/>
            <person name="Andreopoulos B."/>
            <person name="Baker S."/>
            <person name="Barry K."/>
            <person name="Bills G."/>
            <person name="Bluhm B."/>
            <person name="Cannon C."/>
            <person name="Castanera R."/>
            <person name="Culley D."/>
            <person name="Daum C."/>
            <person name="Ezra D."/>
            <person name="Gonzalez J."/>
            <person name="Henrissat B."/>
            <person name="Kuo A."/>
            <person name="Liang C."/>
            <person name="Lipzen A."/>
            <person name="Lutzoni F."/>
            <person name="Magnuson J."/>
            <person name="Mondo S."/>
            <person name="Nolan M."/>
            <person name="Ohm R."/>
            <person name="Pangilinan J."/>
            <person name="Park H.-J."/>
            <person name="Ramirez L."/>
            <person name="Alfaro M."/>
            <person name="Sun H."/>
            <person name="Tritt A."/>
            <person name="Yoshinaga Y."/>
            <person name="Zwiers L.-H."/>
            <person name="Turgeon B."/>
            <person name="Goodwin S."/>
            <person name="Spatafora J."/>
            <person name="Crous P."/>
            <person name="Grigoriev I."/>
        </authorList>
    </citation>
    <scope>NUCLEOTIDE SEQUENCE</scope>
    <source>
        <strain evidence="5">CBS 125425</strain>
    </source>
</reference>
<dbReference type="Gene3D" id="1.10.1280.10">
    <property type="entry name" value="Di-copper center containing domain from catechol oxidase"/>
    <property type="match status" value="1"/>
</dbReference>
<proteinExistence type="predicted"/>
<gene>
    <name evidence="5" type="ORF">EJ04DRAFT_603756</name>
</gene>
<keyword evidence="1" id="KW-0479">Metal-binding</keyword>
<dbReference type="PANTHER" id="PTHR11474">
    <property type="entry name" value="TYROSINASE FAMILY MEMBER"/>
    <property type="match status" value="1"/>
</dbReference>
<keyword evidence="2" id="KW-0186">Copper</keyword>
<accession>A0A9P4QX51</accession>
<comment type="caution">
    <text evidence="5">The sequence shown here is derived from an EMBL/GenBank/DDBJ whole genome shotgun (WGS) entry which is preliminary data.</text>
</comment>
<evidence type="ECO:0000256" key="3">
    <source>
        <dbReference type="SAM" id="SignalP"/>
    </source>
</evidence>
<dbReference type="InterPro" id="IPR008922">
    <property type="entry name" value="Di-copper_centre_dom_sf"/>
</dbReference>
<sequence length="343" mass="37236">MAKLTVLLLAAIAASISTASPLKRQTKCASPTVRVSWHDMAAADKKAYIAAEQCILKAPAKLNKMPGAVTRWDEFVSLHQIHALQIHSTGQFLPYHRYFLHVHEFLLAECGYKGAHPYWDETRDASKFTASPVFDPTTGFGGTGSGTGACVQNGPFKNMTVNIGPGFTTKPRCVNRQITDFLSSLTNKAAVTKALAPKTYEEAWISIYNGPHLGGHMALSMMNGDSITSPGDPLFMLHHGFVDKMWYDWQMQSPEKRLTEMGGPNAQDPAIGFLEFSGGVEQEAAMWGKPTAAMLAVTPNPHNGDPGNVTTLSHIMSSLGIIPDATVADVMDPAGQYLCYTYK</sequence>
<evidence type="ECO:0000259" key="4">
    <source>
        <dbReference type="PROSITE" id="PS00498"/>
    </source>
</evidence>
<evidence type="ECO:0000313" key="5">
    <source>
        <dbReference type="EMBL" id="KAF2734090.1"/>
    </source>
</evidence>
<dbReference type="OrthoDB" id="6132182at2759"/>
<dbReference type="InterPro" id="IPR050316">
    <property type="entry name" value="Tyrosinase/Hemocyanin"/>
</dbReference>
<feature type="domain" description="Tyrosinase copper-binding" evidence="4">
    <location>
        <begin position="232"/>
        <end position="243"/>
    </location>
</feature>
<keyword evidence="6" id="KW-1185">Reference proteome</keyword>
<dbReference type="Proteomes" id="UP000799444">
    <property type="component" value="Unassembled WGS sequence"/>
</dbReference>
<dbReference type="PANTHER" id="PTHR11474:SF126">
    <property type="entry name" value="TYROSINASE-LIKE PROTEIN TYR-1-RELATED"/>
    <property type="match status" value="1"/>
</dbReference>
<dbReference type="AlphaFoldDB" id="A0A9P4QX51"/>
<evidence type="ECO:0000313" key="6">
    <source>
        <dbReference type="Proteomes" id="UP000799444"/>
    </source>
</evidence>
<feature type="chain" id="PRO_5040477920" evidence="3">
    <location>
        <begin position="20"/>
        <end position="343"/>
    </location>
</feature>
<protein>
    <submittedName>
        <fullName evidence="5">Di-copper centre-containing protein</fullName>
    </submittedName>
</protein>
<evidence type="ECO:0000256" key="1">
    <source>
        <dbReference type="ARBA" id="ARBA00022723"/>
    </source>
</evidence>
<evidence type="ECO:0000256" key="2">
    <source>
        <dbReference type="ARBA" id="ARBA00023008"/>
    </source>
</evidence>
<name>A0A9P4QX51_9PLEO</name>
<dbReference type="EMBL" id="ML996152">
    <property type="protein sequence ID" value="KAF2734090.1"/>
    <property type="molecule type" value="Genomic_DNA"/>
</dbReference>
<keyword evidence="3" id="KW-0732">Signal</keyword>
<dbReference type="Pfam" id="PF00264">
    <property type="entry name" value="Tyrosinase"/>
    <property type="match status" value="1"/>
</dbReference>
<dbReference type="PRINTS" id="PR00092">
    <property type="entry name" value="TYROSINASE"/>
</dbReference>
<organism evidence="5 6">
    <name type="scientific">Polyplosphaeria fusca</name>
    <dbReference type="NCBI Taxonomy" id="682080"/>
    <lineage>
        <taxon>Eukaryota</taxon>
        <taxon>Fungi</taxon>
        <taxon>Dikarya</taxon>
        <taxon>Ascomycota</taxon>
        <taxon>Pezizomycotina</taxon>
        <taxon>Dothideomycetes</taxon>
        <taxon>Pleosporomycetidae</taxon>
        <taxon>Pleosporales</taxon>
        <taxon>Tetraplosphaeriaceae</taxon>
        <taxon>Polyplosphaeria</taxon>
    </lineage>
</organism>
<dbReference type="GO" id="GO:0016491">
    <property type="term" value="F:oxidoreductase activity"/>
    <property type="evidence" value="ECO:0007669"/>
    <property type="project" value="InterPro"/>
</dbReference>
<dbReference type="GO" id="GO:0046872">
    <property type="term" value="F:metal ion binding"/>
    <property type="evidence" value="ECO:0007669"/>
    <property type="project" value="UniProtKB-KW"/>
</dbReference>
<dbReference type="PROSITE" id="PS00498">
    <property type="entry name" value="TYROSINASE_2"/>
    <property type="match status" value="1"/>
</dbReference>
<feature type="signal peptide" evidence="3">
    <location>
        <begin position="1"/>
        <end position="19"/>
    </location>
</feature>